<protein>
    <recommendedName>
        <fullName evidence="3">Sulfotransferase</fullName>
    </recommendedName>
</protein>
<evidence type="ECO:0000313" key="1">
    <source>
        <dbReference type="EMBL" id="ORE85149.1"/>
    </source>
</evidence>
<name>A0A1Y1SA41_9GAMM</name>
<reference evidence="1 2" key="1">
    <citation type="submission" date="2013-04" db="EMBL/GenBank/DDBJ databases">
        <title>Oceanococcus atlanticus 22II-S10r2 Genome Sequencing.</title>
        <authorList>
            <person name="Lai Q."/>
            <person name="Li G."/>
            <person name="Shao Z."/>
        </authorList>
    </citation>
    <scope>NUCLEOTIDE SEQUENCE [LARGE SCALE GENOMIC DNA]</scope>
    <source>
        <strain evidence="1 2">22II-S10r2</strain>
    </source>
</reference>
<dbReference type="EMBL" id="AQQV01000005">
    <property type="protein sequence ID" value="ORE85149.1"/>
    <property type="molecule type" value="Genomic_DNA"/>
</dbReference>
<dbReference type="AlphaFoldDB" id="A0A1Y1SA41"/>
<dbReference type="SUPFAM" id="SSF52540">
    <property type="entry name" value="P-loop containing nucleoside triphosphate hydrolases"/>
    <property type="match status" value="1"/>
</dbReference>
<dbReference type="RefSeq" id="WP_083563301.1">
    <property type="nucleotide sequence ID" value="NZ_AQQV01000005.1"/>
</dbReference>
<comment type="caution">
    <text evidence="1">The sequence shown here is derived from an EMBL/GenBank/DDBJ whole genome shotgun (WGS) entry which is preliminary data.</text>
</comment>
<dbReference type="InterPro" id="IPR027417">
    <property type="entry name" value="P-loop_NTPase"/>
</dbReference>
<dbReference type="OrthoDB" id="9766687at2"/>
<sequence>MNQALDFIVSGVPRSGTSAFARSLNLHPKLFCGIECFPITYDYAGFAAPQSFLALADADTRTRAQDNSLEALNNKLATSRPPVLYGNKLPRYYFCLWRLQRENMQPQILHLYRDPIATAQSWDRRAANPKDSLWQRGQIGLFAVAECFIALLRLAQLDQPICLISHTRYFSTDPNDYARVLKVLGVRPDKTAAGAFRAEYFQHKAMAKQTPPDWAADIDVAGLSAWLNELAAAPQTHLSDPAIAQALAQRWTDAMPHITRHLVQAAATNTDVRAYADNWLNILKHHLNKDCPATYSALTPMLDALSEAAHTHG</sequence>
<dbReference type="STRING" id="1317117.ATO7_15237"/>
<gene>
    <name evidence="1" type="ORF">ATO7_15237</name>
</gene>
<accession>A0A1Y1SA41</accession>
<organism evidence="1 2">
    <name type="scientific">Oceanococcus atlanticus</name>
    <dbReference type="NCBI Taxonomy" id="1317117"/>
    <lineage>
        <taxon>Bacteria</taxon>
        <taxon>Pseudomonadati</taxon>
        <taxon>Pseudomonadota</taxon>
        <taxon>Gammaproteobacteria</taxon>
        <taxon>Chromatiales</taxon>
        <taxon>Oceanococcaceae</taxon>
        <taxon>Oceanococcus</taxon>
    </lineage>
</organism>
<dbReference type="Proteomes" id="UP000192342">
    <property type="component" value="Unassembled WGS sequence"/>
</dbReference>
<dbReference type="Pfam" id="PF13469">
    <property type="entry name" value="Sulfotransfer_3"/>
    <property type="match status" value="1"/>
</dbReference>
<keyword evidence="2" id="KW-1185">Reference proteome</keyword>
<evidence type="ECO:0008006" key="3">
    <source>
        <dbReference type="Google" id="ProtNLM"/>
    </source>
</evidence>
<dbReference type="Gene3D" id="3.40.50.300">
    <property type="entry name" value="P-loop containing nucleotide triphosphate hydrolases"/>
    <property type="match status" value="1"/>
</dbReference>
<proteinExistence type="predicted"/>
<evidence type="ECO:0000313" key="2">
    <source>
        <dbReference type="Proteomes" id="UP000192342"/>
    </source>
</evidence>